<evidence type="ECO:0000313" key="2">
    <source>
        <dbReference type="EMBL" id="QOS39387.1"/>
    </source>
</evidence>
<dbReference type="KEGG" id="trc:DYE49_02515"/>
<accession>A0A7M1XJ14</accession>
<protein>
    <recommendedName>
        <fullName evidence="1">HEPN AbiJ-N-terminal domain-containing protein</fullName>
    </recommendedName>
</protein>
<organism evidence="2 3">
    <name type="scientific">Treponema rectale</name>
    <dbReference type="NCBI Taxonomy" id="744512"/>
    <lineage>
        <taxon>Bacteria</taxon>
        <taxon>Pseudomonadati</taxon>
        <taxon>Spirochaetota</taxon>
        <taxon>Spirochaetia</taxon>
        <taxon>Spirochaetales</taxon>
        <taxon>Treponemataceae</taxon>
        <taxon>Treponema</taxon>
    </lineage>
</organism>
<name>A0A7M1XJ14_9SPIR</name>
<evidence type="ECO:0000259" key="1">
    <source>
        <dbReference type="Pfam" id="PF18863"/>
    </source>
</evidence>
<dbReference type="EMBL" id="CP031517">
    <property type="protein sequence ID" value="QOS39387.1"/>
    <property type="molecule type" value="Genomic_DNA"/>
</dbReference>
<sequence length="301" mass="34737">MENKRLVRFRGGFSDRNNINPLSKTMQFTEFSKETRICIWNILYEYINRYLEQYSSNREAKEALCILFTSKLLNLPIDEHNSYERVVGLIKEIIMDYSYDQVLDVIEFFGKFIPIKDKNPANYGFNYNEYYQSPKRMTPEDMFNPLFEQEYIGYRFINDQIVSITNESEIAEIKKSLNTPYEKVNGFMEKALSFLSEKEKDFKNSIKESVSALECLCSTLSGENGTLGSLVSKLEQTYCIHPALTESIKKLYGFASDESGVRHGTNGEIHNVTFAEANLVLIICSGLINYFVSITKNPPKD</sequence>
<evidence type="ECO:0000313" key="3">
    <source>
        <dbReference type="Proteomes" id="UP000593591"/>
    </source>
</evidence>
<reference evidence="2 3" key="1">
    <citation type="submission" date="2018-08" db="EMBL/GenBank/DDBJ databases">
        <title>The first complete genome of Treponema rectale (CHPAT), a commensal spirochete of the bovine rectum.</title>
        <authorList>
            <person name="Staton G.J."/>
            <person name="Clegg S.R."/>
            <person name="Carter S.D."/>
            <person name="Radford A.D."/>
            <person name="Darby A."/>
            <person name="Hall N."/>
            <person name="Birtles R.J."/>
            <person name="Evans N.J."/>
        </authorList>
    </citation>
    <scope>NUCLEOTIDE SEQUENCE [LARGE SCALE GENOMIC DNA]</scope>
    <source>
        <strain evidence="2 3">CHPA</strain>
    </source>
</reference>
<feature type="domain" description="HEPN AbiJ-N-terminal" evidence="1">
    <location>
        <begin position="13"/>
        <end position="178"/>
    </location>
</feature>
<dbReference type="InterPro" id="IPR049503">
    <property type="entry name" value="AbiJ_NTD4"/>
</dbReference>
<dbReference type="Pfam" id="PF18863">
    <property type="entry name" value="AbiJ_NTD4"/>
    <property type="match status" value="1"/>
</dbReference>
<dbReference type="Proteomes" id="UP000593591">
    <property type="component" value="Chromosome"/>
</dbReference>
<dbReference type="AlphaFoldDB" id="A0A7M1XJ14"/>
<gene>
    <name evidence="2" type="ORF">DYE49_02515</name>
</gene>
<proteinExistence type="predicted"/>